<dbReference type="RefSeq" id="WP_311501302.1">
    <property type="nucleotide sequence ID" value="NZ_JAVRHN010000017.1"/>
</dbReference>
<gene>
    <name evidence="1" type="ORF">RM541_16860</name>
</gene>
<accession>A0ABU3DWD7</accession>
<reference evidence="1 2" key="1">
    <citation type="submission" date="2023-09" db="EMBL/GenBank/DDBJ databases">
        <authorList>
            <person name="Rey-Velasco X."/>
        </authorList>
    </citation>
    <scope>NUCLEOTIDE SEQUENCE [LARGE SCALE GENOMIC DNA]</scope>
    <source>
        <strain evidence="1 2">F225</strain>
    </source>
</reference>
<keyword evidence="2" id="KW-1185">Reference proteome</keyword>
<evidence type="ECO:0008006" key="3">
    <source>
        <dbReference type="Google" id="ProtNLM"/>
    </source>
</evidence>
<dbReference type="Gene3D" id="3.40.50.720">
    <property type="entry name" value="NAD(P)-binding Rossmann-like Domain"/>
    <property type="match status" value="1"/>
</dbReference>
<dbReference type="Proteomes" id="UP001253848">
    <property type="component" value="Unassembled WGS sequence"/>
</dbReference>
<proteinExistence type="predicted"/>
<organism evidence="1 2">
    <name type="scientific">Autumnicola psychrophila</name>
    <dbReference type="NCBI Taxonomy" id="3075592"/>
    <lineage>
        <taxon>Bacteria</taxon>
        <taxon>Pseudomonadati</taxon>
        <taxon>Bacteroidota</taxon>
        <taxon>Flavobacteriia</taxon>
        <taxon>Flavobacteriales</taxon>
        <taxon>Flavobacteriaceae</taxon>
        <taxon>Autumnicola</taxon>
    </lineage>
</organism>
<protein>
    <recommendedName>
        <fullName evidence="3">Pyrroline-5-carboxylate reductase catalytic N-terminal domain-containing protein</fullName>
    </recommendedName>
</protein>
<dbReference type="EMBL" id="JAVRHN010000017">
    <property type="protein sequence ID" value="MDT0688039.1"/>
    <property type="molecule type" value="Genomic_DNA"/>
</dbReference>
<comment type="caution">
    <text evidence="1">The sequence shown here is derived from an EMBL/GenBank/DDBJ whole genome shotgun (WGS) entry which is preliminary data.</text>
</comment>
<sequence length="158" mass="18051">MSKTIAILGNPGDLLSEVLQVLMKQDFRLLLVSENEEKKLDLKRSLEQTETDAEVEFTSCKRDGCWEADIIIITQPEKASCSLLETIKEVATQKIVLLISEHEKQLRKSNFEQLLPHSKFVRVLLDLQNNRFSVFSKHSKVKAEVQVQLLGAGFQRQL</sequence>
<evidence type="ECO:0000313" key="2">
    <source>
        <dbReference type="Proteomes" id="UP001253848"/>
    </source>
</evidence>
<name>A0ABU3DWD7_9FLAO</name>
<evidence type="ECO:0000313" key="1">
    <source>
        <dbReference type="EMBL" id="MDT0688039.1"/>
    </source>
</evidence>